<feature type="chain" id="PRO_5047323266" description="Strictosidine synthase conserved region domain-containing protein" evidence="5">
    <location>
        <begin position="24"/>
        <end position="371"/>
    </location>
</feature>
<keyword evidence="3" id="KW-0926">Vacuole</keyword>
<dbReference type="Proteomes" id="UP000827721">
    <property type="component" value="Unassembled WGS sequence"/>
</dbReference>
<dbReference type="SUPFAM" id="SSF63829">
    <property type="entry name" value="Calcium-dependent phosphotriesterase"/>
    <property type="match status" value="1"/>
</dbReference>
<evidence type="ECO:0000256" key="2">
    <source>
        <dbReference type="ARBA" id="ARBA00009191"/>
    </source>
</evidence>
<keyword evidence="5" id="KW-0732">Signal</keyword>
<evidence type="ECO:0000259" key="6">
    <source>
        <dbReference type="Pfam" id="PF03088"/>
    </source>
</evidence>
<dbReference type="Pfam" id="PF20067">
    <property type="entry name" value="SSL_N"/>
    <property type="match status" value="1"/>
</dbReference>
<dbReference type="InterPro" id="IPR018119">
    <property type="entry name" value="Strictosidine_synth_cons-reg"/>
</dbReference>
<sequence>MSSRLIFSVTLAVFLFTLITVTRINLPSQKPHVKNLYGEKSRQLEVVPIEGGLGPESFAFDHTLGGGPYTGVSEGRIIKWEENERRWINFAVTSQRRDGCEGGDDDVSKEDICGRPLGMRFNKRSDLYVADAYMGLLRVGPEGGLATSIATQAQGIPFRFCNGLDIDHSTGLVYFTDSSSLYQRRNYMSVILSGDRTGRLMKYDPDSQKVSVLVENLSFPNGIVLSQDGNYILLAETTKCRILKYWLKTSKAASFEVFAELPGFPDNIKMSPRGGFWVGIHSRRHKISEWALSYSWIGNALLKLPIDIIKLHSKLVKLGVGGGMAVRLNEDGEVLEILQGKLMSSVSEVGEKEGTLWIGSVNMPFAGMYKT</sequence>
<name>A0ABQ8HET0_9ROSI</name>
<gene>
    <name evidence="7" type="ORF">JRO89_XS11G0059300</name>
</gene>
<organism evidence="7 8">
    <name type="scientific">Xanthoceras sorbifolium</name>
    <dbReference type="NCBI Taxonomy" id="99658"/>
    <lineage>
        <taxon>Eukaryota</taxon>
        <taxon>Viridiplantae</taxon>
        <taxon>Streptophyta</taxon>
        <taxon>Embryophyta</taxon>
        <taxon>Tracheophyta</taxon>
        <taxon>Spermatophyta</taxon>
        <taxon>Magnoliopsida</taxon>
        <taxon>eudicotyledons</taxon>
        <taxon>Gunneridae</taxon>
        <taxon>Pentapetalae</taxon>
        <taxon>rosids</taxon>
        <taxon>malvids</taxon>
        <taxon>Sapindales</taxon>
        <taxon>Sapindaceae</taxon>
        <taxon>Xanthoceroideae</taxon>
        <taxon>Xanthoceras</taxon>
    </lineage>
</organism>
<dbReference type="PANTHER" id="PTHR10426">
    <property type="entry name" value="STRICTOSIDINE SYNTHASE-RELATED"/>
    <property type="match status" value="1"/>
</dbReference>
<evidence type="ECO:0000313" key="8">
    <source>
        <dbReference type="Proteomes" id="UP000827721"/>
    </source>
</evidence>
<evidence type="ECO:0000313" key="7">
    <source>
        <dbReference type="EMBL" id="KAH7557144.1"/>
    </source>
</evidence>
<comment type="caution">
    <text evidence="7">The sequence shown here is derived from an EMBL/GenBank/DDBJ whole genome shotgun (WGS) entry which is preliminary data.</text>
</comment>
<evidence type="ECO:0000256" key="1">
    <source>
        <dbReference type="ARBA" id="ARBA00004116"/>
    </source>
</evidence>
<protein>
    <recommendedName>
        <fullName evidence="6">Strictosidine synthase conserved region domain-containing protein</fullName>
    </recommendedName>
</protein>
<dbReference type="Pfam" id="PF03088">
    <property type="entry name" value="Str_synth"/>
    <property type="match status" value="1"/>
</dbReference>
<comment type="similarity">
    <text evidence="2">Belongs to the strictosidine synthase family.</text>
</comment>
<dbReference type="Gene3D" id="2.120.10.30">
    <property type="entry name" value="TolB, C-terminal domain"/>
    <property type="match status" value="1"/>
</dbReference>
<dbReference type="InterPro" id="IPR011042">
    <property type="entry name" value="6-blade_b-propeller_TolB-like"/>
</dbReference>
<reference evidence="7 8" key="1">
    <citation type="submission" date="2021-02" db="EMBL/GenBank/DDBJ databases">
        <title>Plant Genome Project.</title>
        <authorList>
            <person name="Zhang R.-G."/>
        </authorList>
    </citation>
    <scope>NUCLEOTIDE SEQUENCE [LARGE SCALE GENOMIC DNA]</scope>
    <source>
        <tissue evidence="7">Leaves</tissue>
    </source>
</reference>
<comment type="subcellular location">
    <subcellularLocation>
        <location evidence="1">Vacuole</location>
    </subcellularLocation>
</comment>
<feature type="domain" description="Strictosidine synthase conserved region" evidence="6">
    <location>
        <begin position="162"/>
        <end position="249"/>
    </location>
</feature>
<dbReference type="PANTHER" id="PTHR10426:SF79">
    <property type="entry name" value="PROTEIN STRICTOSIDINE SYNTHASE-LIKE 2"/>
    <property type="match status" value="1"/>
</dbReference>
<evidence type="ECO:0000256" key="5">
    <source>
        <dbReference type="SAM" id="SignalP"/>
    </source>
</evidence>
<proteinExistence type="inferred from homology"/>
<keyword evidence="4" id="KW-0325">Glycoprotein</keyword>
<dbReference type="EMBL" id="JAFEMO010000011">
    <property type="protein sequence ID" value="KAH7557144.1"/>
    <property type="molecule type" value="Genomic_DNA"/>
</dbReference>
<evidence type="ECO:0000256" key="3">
    <source>
        <dbReference type="ARBA" id="ARBA00022554"/>
    </source>
</evidence>
<feature type="signal peptide" evidence="5">
    <location>
        <begin position="1"/>
        <end position="23"/>
    </location>
</feature>
<keyword evidence="8" id="KW-1185">Reference proteome</keyword>
<accession>A0ABQ8HET0</accession>
<evidence type="ECO:0000256" key="4">
    <source>
        <dbReference type="ARBA" id="ARBA00023180"/>
    </source>
</evidence>